<dbReference type="EMBL" id="LAZL01000004">
    <property type="protein sequence ID" value="KMT66397.1"/>
    <property type="molecule type" value="Genomic_DNA"/>
</dbReference>
<keyword evidence="6" id="KW-1185">Reference proteome</keyword>
<feature type="domain" description="Flagellar assembly protein T N-terminal" evidence="4">
    <location>
        <begin position="49"/>
        <end position="135"/>
    </location>
</feature>
<dbReference type="Gene3D" id="3.40.50.10610">
    <property type="entry name" value="ABC-type transport auxiliary lipoprotein component"/>
    <property type="match status" value="1"/>
</dbReference>
<protein>
    <recommendedName>
        <fullName evidence="7">Flagellar assembly protein T N-terminal domain-containing protein</fullName>
    </recommendedName>
</protein>
<dbReference type="Pfam" id="PF16538">
    <property type="entry name" value="FlgT_C"/>
    <property type="match status" value="1"/>
</dbReference>
<evidence type="ECO:0000259" key="4">
    <source>
        <dbReference type="Pfam" id="PF16548"/>
    </source>
</evidence>
<feature type="region of interest" description="Disordered" evidence="1">
    <location>
        <begin position="1"/>
        <end position="21"/>
    </location>
</feature>
<organism evidence="5 6">
    <name type="scientific">Catenovulum maritimum</name>
    <dbReference type="NCBI Taxonomy" id="1513271"/>
    <lineage>
        <taxon>Bacteria</taxon>
        <taxon>Pseudomonadati</taxon>
        <taxon>Pseudomonadota</taxon>
        <taxon>Gammaproteobacteria</taxon>
        <taxon>Alteromonadales</taxon>
        <taxon>Alteromonadaceae</taxon>
        <taxon>Catenovulum</taxon>
    </lineage>
</organism>
<dbReference type="Pfam" id="PF16539">
    <property type="entry name" value="FlgT_M"/>
    <property type="match status" value="1"/>
</dbReference>
<evidence type="ECO:0008006" key="7">
    <source>
        <dbReference type="Google" id="ProtNLM"/>
    </source>
</evidence>
<sequence length="418" mass="46501">MEQNVRKPSKTELSIEPSMKAHRKQTRSKLIAALSVLLLSSPVASLHAAWYQSTGSAKVINGQIDKARKKAVEEAVKEALLFSGASVTSTQQVTNGLLTQDMFMVRSSGVVNEIETVNESILNGELSITLRADIFAEDRQCFTTGYQKSISVVNFNIQHQEQAQVGQLYQLGQVVSKTIFNKLHSQSTNLNVRSYTPNLILPAVEQPQSQQLKFNEIKEISRQSDSQLVLSGSLTDLSLGKANNQISQWLTGAYGIRFFEMQLSLHDGYSGELLQSFNFQSDAVWDLDPKDKINIHSRQFWLTQYGQMIDNTLDKAINELENIAQCVNSKAYVIDANSTMLRLNLGSENSVNIGDKFKVLHQANFVDQAGHTRPHFIISPYKVVVSQTYANSAVASTEDQSYLANIQIGDILMPVVHN</sequence>
<evidence type="ECO:0000256" key="1">
    <source>
        <dbReference type="SAM" id="MobiDB-lite"/>
    </source>
</evidence>
<dbReference type="InterPro" id="IPR032386">
    <property type="entry name" value="FlgT_M"/>
</dbReference>
<accession>A0A0J8GUH1</accession>
<dbReference type="Gene3D" id="2.40.10.410">
    <property type="entry name" value="FlgT, C-terminal domain"/>
    <property type="match status" value="1"/>
</dbReference>
<dbReference type="Proteomes" id="UP000037600">
    <property type="component" value="Unassembled WGS sequence"/>
</dbReference>
<gene>
    <name evidence="5" type="ORF">XM47_04010</name>
</gene>
<name>A0A0J8GUH1_9ALTE</name>
<evidence type="ECO:0000259" key="2">
    <source>
        <dbReference type="Pfam" id="PF16538"/>
    </source>
</evidence>
<dbReference type="STRING" id="1513271.XM47_04010"/>
<dbReference type="AlphaFoldDB" id="A0A0J8GUH1"/>
<feature type="domain" description="Flagellar assembly protein T middle" evidence="3">
    <location>
        <begin position="140"/>
        <end position="294"/>
    </location>
</feature>
<evidence type="ECO:0000313" key="6">
    <source>
        <dbReference type="Proteomes" id="UP000037600"/>
    </source>
</evidence>
<evidence type="ECO:0000313" key="5">
    <source>
        <dbReference type="EMBL" id="KMT66397.1"/>
    </source>
</evidence>
<dbReference type="InterPro" id="IPR038165">
    <property type="entry name" value="FlgT_C_sf"/>
</dbReference>
<dbReference type="OrthoDB" id="8778507at2"/>
<proteinExistence type="predicted"/>
<comment type="caution">
    <text evidence="5">The sequence shown here is derived from an EMBL/GenBank/DDBJ whole genome shotgun (WGS) entry which is preliminary data.</text>
</comment>
<dbReference type="InterPro" id="IPR032388">
    <property type="entry name" value="FlgT_C"/>
</dbReference>
<evidence type="ECO:0000259" key="3">
    <source>
        <dbReference type="Pfam" id="PF16539"/>
    </source>
</evidence>
<dbReference type="InterPro" id="IPR038180">
    <property type="entry name" value="FlgT_N_sf"/>
</dbReference>
<feature type="domain" description="Flagellar assembly protein T C-terminal" evidence="2">
    <location>
        <begin position="342"/>
        <end position="413"/>
    </location>
</feature>
<dbReference type="Gene3D" id="3.30.1660.40">
    <property type="entry name" value="FlgT, N-terminal domain"/>
    <property type="match status" value="1"/>
</dbReference>
<reference evidence="5 6" key="1">
    <citation type="submission" date="2015-04" db="EMBL/GenBank/DDBJ databases">
        <title>Draft Genome Sequence of the Novel Agar-Digesting Marine Bacterium Q1.</title>
        <authorList>
            <person name="Li Y."/>
            <person name="Li D."/>
            <person name="Chen G."/>
            <person name="Du Z."/>
        </authorList>
    </citation>
    <scope>NUCLEOTIDE SEQUENCE [LARGE SCALE GENOMIC DNA]</scope>
    <source>
        <strain evidence="5 6">Q1</strain>
    </source>
</reference>
<dbReference type="InterPro" id="IPR032370">
    <property type="entry name" value="FlgT_N"/>
</dbReference>
<dbReference type="Pfam" id="PF16548">
    <property type="entry name" value="FlgT_N"/>
    <property type="match status" value="1"/>
</dbReference>